<dbReference type="PROSITE" id="PS51118">
    <property type="entry name" value="HTH_HXLR"/>
    <property type="match status" value="1"/>
</dbReference>
<reference evidence="5 6" key="1">
    <citation type="submission" date="2024-10" db="EMBL/GenBank/DDBJ databases">
        <title>The Natural Products Discovery Center: Release of the First 8490 Sequenced Strains for Exploring Actinobacteria Biosynthetic Diversity.</title>
        <authorList>
            <person name="Kalkreuter E."/>
            <person name="Kautsar S.A."/>
            <person name="Yang D."/>
            <person name="Bader C.D."/>
            <person name="Teijaro C.N."/>
            <person name="Fluegel L."/>
            <person name="Davis C.M."/>
            <person name="Simpson J.R."/>
            <person name="Lauterbach L."/>
            <person name="Steele A.D."/>
            <person name="Gui C."/>
            <person name="Meng S."/>
            <person name="Li G."/>
            <person name="Viehrig K."/>
            <person name="Ye F."/>
            <person name="Su P."/>
            <person name="Kiefer A.F."/>
            <person name="Nichols A."/>
            <person name="Cepeda A.J."/>
            <person name="Yan W."/>
            <person name="Fan B."/>
            <person name="Jiang Y."/>
            <person name="Adhikari A."/>
            <person name="Zheng C.-J."/>
            <person name="Schuster L."/>
            <person name="Cowan T.M."/>
            <person name="Smanski M.J."/>
            <person name="Chevrette M.G."/>
            <person name="De Carvalho L.P.S."/>
            <person name="Shen B."/>
        </authorList>
    </citation>
    <scope>NUCLEOTIDE SEQUENCE [LARGE SCALE GENOMIC DNA]</scope>
    <source>
        <strain evidence="5 6">NPDC019275</strain>
    </source>
</reference>
<dbReference type="Gene3D" id="1.10.10.10">
    <property type="entry name" value="Winged helix-like DNA-binding domain superfamily/Winged helix DNA-binding domain"/>
    <property type="match status" value="1"/>
</dbReference>
<comment type="caution">
    <text evidence="5">The sequence shown here is derived from an EMBL/GenBank/DDBJ whole genome shotgun (WGS) entry which is preliminary data.</text>
</comment>
<evidence type="ECO:0000313" key="5">
    <source>
        <dbReference type="EMBL" id="MFI2474986.1"/>
    </source>
</evidence>
<evidence type="ECO:0000313" key="6">
    <source>
        <dbReference type="Proteomes" id="UP001611415"/>
    </source>
</evidence>
<dbReference type="EMBL" id="JBIRYO010000009">
    <property type="protein sequence ID" value="MFI2474986.1"/>
    <property type="molecule type" value="Genomic_DNA"/>
</dbReference>
<evidence type="ECO:0000256" key="3">
    <source>
        <dbReference type="ARBA" id="ARBA00023163"/>
    </source>
</evidence>
<dbReference type="SUPFAM" id="SSF46785">
    <property type="entry name" value="Winged helix' DNA-binding domain"/>
    <property type="match status" value="1"/>
</dbReference>
<keyword evidence="2" id="KW-0238">DNA-binding</keyword>
<dbReference type="InterPro" id="IPR002577">
    <property type="entry name" value="HTH_HxlR"/>
</dbReference>
<evidence type="ECO:0000259" key="4">
    <source>
        <dbReference type="PROSITE" id="PS51118"/>
    </source>
</evidence>
<protein>
    <submittedName>
        <fullName evidence="5">Winged helix-turn-helix transcriptional regulator</fullName>
    </submittedName>
</protein>
<dbReference type="PANTHER" id="PTHR33204:SF37">
    <property type="entry name" value="HTH-TYPE TRANSCRIPTIONAL REGULATOR YODB"/>
    <property type="match status" value="1"/>
</dbReference>
<evidence type="ECO:0000256" key="1">
    <source>
        <dbReference type="ARBA" id="ARBA00023015"/>
    </source>
</evidence>
<feature type="domain" description="HTH hxlR-type" evidence="4">
    <location>
        <begin position="1"/>
        <end position="90"/>
    </location>
</feature>
<sequence>MALLDLLGRRWALRVLWELQDDSTPTFRRLQQRCDGVSSSVLADRLRELGQADLVEHTGDGYLLTGQGRTLLERLALLDAWAADWQPKATG</sequence>
<evidence type="ECO:0000256" key="2">
    <source>
        <dbReference type="ARBA" id="ARBA00023125"/>
    </source>
</evidence>
<dbReference type="Proteomes" id="UP001611415">
    <property type="component" value="Unassembled WGS sequence"/>
</dbReference>
<keyword evidence="3" id="KW-0804">Transcription</keyword>
<dbReference type="Pfam" id="PF01638">
    <property type="entry name" value="HxlR"/>
    <property type="match status" value="1"/>
</dbReference>
<dbReference type="InterPro" id="IPR036390">
    <property type="entry name" value="WH_DNA-bd_sf"/>
</dbReference>
<name>A0ABW7X1K0_9NOCA</name>
<organism evidence="5 6">
    <name type="scientific">Nocardia xishanensis</name>
    <dbReference type="NCBI Taxonomy" id="238964"/>
    <lineage>
        <taxon>Bacteria</taxon>
        <taxon>Bacillati</taxon>
        <taxon>Actinomycetota</taxon>
        <taxon>Actinomycetes</taxon>
        <taxon>Mycobacteriales</taxon>
        <taxon>Nocardiaceae</taxon>
        <taxon>Nocardia</taxon>
    </lineage>
</organism>
<gene>
    <name evidence="5" type="ORF">ACH49W_16545</name>
</gene>
<proteinExistence type="predicted"/>
<keyword evidence="6" id="KW-1185">Reference proteome</keyword>
<dbReference type="PANTHER" id="PTHR33204">
    <property type="entry name" value="TRANSCRIPTIONAL REGULATOR, MARR FAMILY"/>
    <property type="match status" value="1"/>
</dbReference>
<dbReference type="RefSeq" id="WP_357404306.1">
    <property type="nucleotide sequence ID" value="NZ_JBEYCD010000005.1"/>
</dbReference>
<dbReference type="InterPro" id="IPR036388">
    <property type="entry name" value="WH-like_DNA-bd_sf"/>
</dbReference>
<accession>A0ABW7X1K0</accession>
<keyword evidence="1" id="KW-0805">Transcription regulation</keyword>